<evidence type="ECO:0008006" key="8">
    <source>
        <dbReference type="Google" id="ProtNLM"/>
    </source>
</evidence>
<dbReference type="PRINTS" id="PR00094">
    <property type="entry name" value="ADENYLTKNASE"/>
</dbReference>
<evidence type="ECO:0000256" key="2">
    <source>
        <dbReference type="ARBA" id="ARBA00022741"/>
    </source>
</evidence>
<organism evidence="6 7">
    <name type="scientific">Acrasis kona</name>
    <dbReference type="NCBI Taxonomy" id="1008807"/>
    <lineage>
        <taxon>Eukaryota</taxon>
        <taxon>Discoba</taxon>
        <taxon>Heterolobosea</taxon>
        <taxon>Tetramitia</taxon>
        <taxon>Eutetramitia</taxon>
        <taxon>Acrasidae</taxon>
        <taxon>Acrasis</taxon>
    </lineage>
</organism>
<dbReference type="AlphaFoldDB" id="A0AAW2YT78"/>
<proteinExistence type="inferred from homology"/>
<dbReference type="InterPro" id="IPR027417">
    <property type="entry name" value="P-loop_NTPase"/>
</dbReference>
<dbReference type="PROSITE" id="PS00113">
    <property type="entry name" value="ADENYLATE_KINASE"/>
    <property type="match status" value="1"/>
</dbReference>
<keyword evidence="2" id="KW-0547">Nucleotide-binding</keyword>
<keyword evidence="3 4" id="KW-0418">Kinase</keyword>
<feature type="non-terminal residue" evidence="6">
    <location>
        <position position="442"/>
    </location>
</feature>
<dbReference type="InterPro" id="IPR033690">
    <property type="entry name" value="Adenylat_kinase_CS"/>
</dbReference>
<dbReference type="GO" id="GO:0006139">
    <property type="term" value="P:nucleobase-containing compound metabolic process"/>
    <property type="evidence" value="ECO:0007669"/>
    <property type="project" value="InterPro"/>
</dbReference>
<dbReference type="Pfam" id="PF00406">
    <property type="entry name" value="ADK"/>
    <property type="match status" value="1"/>
</dbReference>
<dbReference type="Gene3D" id="3.40.50.300">
    <property type="entry name" value="P-loop containing nucleotide triphosphate hydrolases"/>
    <property type="match status" value="1"/>
</dbReference>
<feature type="region of interest" description="Disordered" evidence="5">
    <location>
        <begin position="33"/>
        <end position="57"/>
    </location>
</feature>
<dbReference type="InterPro" id="IPR000850">
    <property type="entry name" value="Adenylat/UMP-CMP_kin"/>
</dbReference>
<comment type="caution">
    <text evidence="6">The sequence shown here is derived from an EMBL/GenBank/DDBJ whole genome shotgun (WGS) entry which is preliminary data.</text>
</comment>
<keyword evidence="7" id="KW-1185">Reference proteome</keyword>
<dbReference type="Proteomes" id="UP001431209">
    <property type="component" value="Unassembled WGS sequence"/>
</dbReference>
<evidence type="ECO:0000313" key="7">
    <source>
        <dbReference type="Proteomes" id="UP001431209"/>
    </source>
</evidence>
<dbReference type="PANTHER" id="PTHR23359">
    <property type="entry name" value="NUCLEOTIDE KINASE"/>
    <property type="match status" value="1"/>
</dbReference>
<dbReference type="SUPFAM" id="SSF52540">
    <property type="entry name" value="P-loop containing nucleoside triphosphate hydrolases"/>
    <property type="match status" value="1"/>
</dbReference>
<evidence type="ECO:0000313" key="6">
    <source>
        <dbReference type="EMBL" id="KAL0480294.1"/>
    </source>
</evidence>
<keyword evidence="1 4" id="KW-0808">Transferase</keyword>
<reference evidence="6 7" key="1">
    <citation type="submission" date="2024-03" db="EMBL/GenBank/DDBJ databases">
        <title>The Acrasis kona genome and developmental transcriptomes reveal deep origins of eukaryotic multicellular pathways.</title>
        <authorList>
            <person name="Sheikh S."/>
            <person name="Fu C.-J."/>
            <person name="Brown M.W."/>
            <person name="Baldauf S.L."/>
        </authorList>
    </citation>
    <scope>NUCLEOTIDE SEQUENCE [LARGE SCALE GENOMIC DNA]</scope>
    <source>
        <strain evidence="6 7">ATCC MYA-3509</strain>
    </source>
</reference>
<evidence type="ECO:0000256" key="5">
    <source>
        <dbReference type="SAM" id="MobiDB-lite"/>
    </source>
</evidence>
<accession>A0AAW2YT78</accession>
<evidence type="ECO:0000256" key="4">
    <source>
        <dbReference type="RuleBase" id="RU003330"/>
    </source>
</evidence>
<dbReference type="CDD" id="cd01428">
    <property type="entry name" value="ADK"/>
    <property type="match status" value="1"/>
</dbReference>
<comment type="similarity">
    <text evidence="4">Belongs to the adenylate kinase family.</text>
</comment>
<protein>
    <recommendedName>
        <fullName evidence="8">Adenylate kinase</fullName>
    </recommendedName>
</protein>
<sequence length="442" mass="51155">MMLARFIRGTPRRLLATKSLRYSLNMNSRTYTTSSIHNQHDEEHDEAEDESSATKEDVELEVKDPQLIFEGVIKKLTDKLDGDYMLFPKEIYFLLGAPGAGKGTMTQNIMRERGLTAKPIVTSDLLDSPEMRKLKDTGHLISDKQVVELVFNQLLKPEYENGVIVDGFPRTVIQAHCVSYLYDMMQQLRRDAKQTIGSEKYPRPVFRITVLFVDEQVSVRRQLARGRHVRARNKVAIETGIGPLHEERATDDDEEAARQRYKFFRDSIYESLKLLQQKFDYNFIDASGDVQQVSKNVIAEFAYQSSVELAKETFDMVAQVTPAEDVIIHARQQLVKRLDMYQTLHAELFKQMLHIIKFDFLNIIKRQALSGVAIVRSENQIFNDPLALDMVLDILTERGYHVVLDYERKTTPISYDPITHDLTCETKKLFHFEIQFSKPRIR</sequence>
<evidence type="ECO:0000256" key="1">
    <source>
        <dbReference type="ARBA" id="ARBA00022679"/>
    </source>
</evidence>
<dbReference type="GO" id="GO:0019205">
    <property type="term" value="F:nucleobase-containing compound kinase activity"/>
    <property type="evidence" value="ECO:0007669"/>
    <property type="project" value="InterPro"/>
</dbReference>
<name>A0AAW2YT78_9EUKA</name>
<dbReference type="EMBL" id="JAOPGA020000651">
    <property type="protein sequence ID" value="KAL0480294.1"/>
    <property type="molecule type" value="Genomic_DNA"/>
</dbReference>
<gene>
    <name evidence="6" type="ORF">AKO1_007100</name>
</gene>
<evidence type="ECO:0000256" key="3">
    <source>
        <dbReference type="ARBA" id="ARBA00022777"/>
    </source>
</evidence>
<dbReference type="GO" id="GO:0005524">
    <property type="term" value="F:ATP binding"/>
    <property type="evidence" value="ECO:0007669"/>
    <property type="project" value="InterPro"/>
</dbReference>